<dbReference type="AlphaFoldDB" id="A0A5M3MRN5"/>
<comment type="caution">
    <text evidence="2">The sequence shown here is derived from an EMBL/GenBank/DDBJ whole genome shotgun (WGS) entry which is preliminary data.</text>
</comment>
<evidence type="ECO:0000313" key="3">
    <source>
        <dbReference type="Proteomes" id="UP000053558"/>
    </source>
</evidence>
<keyword evidence="3" id="KW-1185">Reference proteome</keyword>
<organism evidence="2 3">
    <name type="scientific">Coniophora puteana (strain RWD-64-598)</name>
    <name type="common">Brown rot fungus</name>
    <dbReference type="NCBI Taxonomy" id="741705"/>
    <lineage>
        <taxon>Eukaryota</taxon>
        <taxon>Fungi</taxon>
        <taxon>Dikarya</taxon>
        <taxon>Basidiomycota</taxon>
        <taxon>Agaricomycotina</taxon>
        <taxon>Agaricomycetes</taxon>
        <taxon>Agaricomycetidae</taxon>
        <taxon>Boletales</taxon>
        <taxon>Coniophorineae</taxon>
        <taxon>Coniophoraceae</taxon>
        <taxon>Coniophora</taxon>
    </lineage>
</organism>
<dbReference type="KEGG" id="cput:CONPUDRAFT_54805"/>
<name>A0A5M3MRN5_CONPW</name>
<feature type="transmembrane region" description="Helical" evidence="1">
    <location>
        <begin position="6"/>
        <end position="33"/>
    </location>
</feature>
<accession>A0A5M3MRN5</accession>
<dbReference type="OrthoDB" id="2905268at2759"/>
<feature type="transmembrane region" description="Helical" evidence="1">
    <location>
        <begin position="45"/>
        <end position="62"/>
    </location>
</feature>
<dbReference type="GeneID" id="19207696"/>
<keyword evidence="1" id="KW-0472">Membrane</keyword>
<protein>
    <submittedName>
        <fullName evidence="2">Uncharacterized protein</fullName>
    </submittedName>
</protein>
<dbReference type="EMBL" id="JH711577">
    <property type="protein sequence ID" value="EIW81727.1"/>
    <property type="molecule type" value="Genomic_DNA"/>
</dbReference>
<evidence type="ECO:0000313" key="2">
    <source>
        <dbReference type="EMBL" id="EIW81727.1"/>
    </source>
</evidence>
<proteinExistence type="predicted"/>
<evidence type="ECO:0000256" key="1">
    <source>
        <dbReference type="SAM" id="Phobius"/>
    </source>
</evidence>
<feature type="transmembrane region" description="Helical" evidence="1">
    <location>
        <begin position="126"/>
        <end position="146"/>
    </location>
</feature>
<feature type="transmembrane region" description="Helical" evidence="1">
    <location>
        <begin position="166"/>
        <end position="188"/>
    </location>
</feature>
<dbReference type="OMA" id="FFHEENA"/>
<keyword evidence="1" id="KW-0812">Transmembrane</keyword>
<reference evidence="3" key="1">
    <citation type="journal article" date="2012" name="Science">
        <title>The Paleozoic origin of enzymatic lignin decomposition reconstructed from 31 fungal genomes.</title>
        <authorList>
            <person name="Floudas D."/>
            <person name="Binder M."/>
            <person name="Riley R."/>
            <person name="Barry K."/>
            <person name="Blanchette R.A."/>
            <person name="Henrissat B."/>
            <person name="Martinez A.T."/>
            <person name="Otillar R."/>
            <person name="Spatafora J.W."/>
            <person name="Yadav J.S."/>
            <person name="Aerts A."/>
            <person name="Benoit I."/>
            <person name="Boyd A."/>
            <person name="Carlson A."/>
            <person name="Copeland A."/>
            <person name="Coutinho P.M."/>
            <person name="de Vries R.P."/>
            <person name="Ferreira P."/>
            <person name="Findley K."/>
            <person name="Foster B."/>
            <person name="Gaskell J."/>
            <person name="Glotzer D."/>
            <person name="Gorecki P."/>
            <person name="Heitman J."/>
            <person name="Hesse C."/>
            <person name="Hori C."/>
            <person name="Igarashi K."/>
            <person name="Jurgens J.A."/>
            <person name="Kallen N."/>
            <person name="Kersten P."/>
            <person name="Kohler A."/>
            <person name="Kuees U."/>
            <person name="Kumar T.K.A."/>
            <person name="Kuo A."/>
            <person name="LaButti K."/>
            <person name="Larrondo L.F."/>
            <person name="Lindquist E."/>
            <person name="Ling A."/>
            <person name="Lombard V."/>
            <person name="Lucas S."/>
            <person name="Lundell T."/>
            <person name="Martin R."/>
            <person name="McLaughlin D.J."/>
            <person name="Morgenstern I."/>
            <person name="Morin E."/>
            <person name="Murat C."/>
            <person name="Nagy L.G."/>
            <person name="Nolan M."/>
            <person name="Ohm R.A."/>
            <person name="Patyshakuliyeva A."/>
            <person name="Rokas A."/>
            <person name="Ruiz-Duenas F.J."/>
            <person name="Sabat G."/>
            <person name="Salamov A."/>
            <person name="Samejima M."/>
            <person name="Schmutz J."/>
            <person name="Slot J.C."/>
            <person name="St John F."/>
            <person name="Stenlid J."/>
            <person name="Sun H."/>
            <person name="Sun S."/>
            <person name="Syed K."/>
            <person name="Tsang A."/>
            <person name="Wiebenga A."/>
            <person name="Young D."/>
            <person name="Pisabarro A."/>
            <person name="Eastwood D.C."/>
            <person name="Martin F."/>
            <person name="Cullen D."/>
            <person name="Grigoriev I.V."/>
            <person name="Hibbett D.S."/>
        </authorList>
    </citation>
    <scope>NUCLEOTIDE SEQUENCE [LARGE SCALE GENOMIC DNA]</scope>
    <source>
        <strain evidence="3">RWD-64-598 SS2</strain>
    </source>
</reference>
<keyword evidence="1" id="KW-1133">Transmembrane helix</keyword>
<feature type="transmembrane region" description="Helical" evidence="1">
    <location>
        <begin position="92"/>
        <end position="114"/>
    </location>
</feature>
<dbReference type="Proteomes" id="UP000053558">
    <property type="component" value="Unassembled WGS sequence"/>
</dbReference>
<gene>
    <name evidence="2" type="ORF">CONPUDRAFT_54805</name>
</gene>
<feature type="transmembrane region" description="Helical" evidence="1">
    <location>
        <begin position="238"/>
        <end position="260"/>
    </location>
</feature>
<sequence>MVCRNLYIHYFLALTSLSGVHLTLFFLCFNGILSSSRKGAQEWINLGYICVLFTLGTLGNALNSRWIEMIFVDNINFPGGPLAFSEAEGTDWVLVVCNSVYIVNIFLADGLILFRFFIIWKRYIPIIVVPALSYCATVCLGLLLIMSLPPKCISLPLEFRLQLPVIFWSLSVAFNVLTTLAISGRLLYMRWKLKSTGATTLINPYVSISAMLIESAAVYTINGLVLVISIGLQSYIQILATPVLGQTQSIAPLMIIYRVLQGKAWSMDTHTSLDKTMSEFVAEPFEADERGVQGSGNEDSLSDLVTLAYPDL</sequence>
<feature type="transmembrane region" description="Helical" evidence="1">
    <location>
        <begin position="208"/>
        <end position="232"/>
    </location>
</feature>
<dbReference type="RefSeq" id="XP_007767421.1">
    <property type="nucleotide sequence ID" value="XM_007769231.1"/>
</dbReference>